<proteinExistence type="predicted"/>
<gene>
    <name evidence="1" type="ORF">L798_02524</name>
</gene>
<accession>A0A067QRU1</accession>
<protein>
    <submittedName>
        <fullName evidence="1">Uncharacterized protein</fullName>
    </submittedName>
</protein>
<keyword evidence="2" id="KW-1185">Reference proteome</keyword>
<evidence type="ECO:0000313" key="1">
    <source>
        <dbReference type="EMBL" id="KDR07912.1"/>
    </source>
</evidence>
<dbReference type="InParanoid" id="A0A067QRU1"/>
<dbReference type="Proteomes" id="UP000027135">
    <property type="component" value="Unassembled WGS sequence"/>
</dbReference>
<name>A0A067QRU1_ZOONE</name>
<sequence length="48" mass="5258">MSCLDSLIRSAAIARTDRIPGIPATSCSHEAGNRFWYPVLQSVIVLKL</sequence>
<dbReference type="EMBL" id="KK853392">
    <property type="protein sequence ID" value="KDR07912.1"/>
    <property type="molecule type" value="Genomic_DNA"/>
</dbReference>
<organism evidence="1 2">
    <name type="scientific">Zootermopsis nevadensis</name>
    <name type="common">Dampwood termite</name>
    <dbReference type="NCBI Taxonomy" id="136037"/>
    <lineage>
        <taxon>Eukaryota</taxon>
        <taxon>Metazoa</taxon>
        <taxon>Ecdysozoa</taxon>
        <taxon>Arthropoda</taxon>
        <taxon>Hexapoda</taxon>
        <taxon>Insecta</taxon>
        <taxon>Pterygota</taxon>
        <taxon>Neoptera</taxon>
        <taxon>Polyneoptera</taxon>
        <taxon>Dictyoptera</taxon>
        <taxon>Blattodea</taxon>
        <taxon>Blattoidea</taxon>
        <taxon>Termitoidae</taxon>
        <taxon>Termopsidae</taxon>
        <taxon>Zootermopsis</taxon>
    </lineage>
</organism>
<dbReference type="AlphaFoldDB" id="A0A067QRU1"/>
<reference evidence="1 2" key="1">
    <citation type="journal article" date="2014" name="Nat. Commun.">
        <title>Molecular traces of alternative social organization in a termite genome.</title>
        <authorList>
            <person name="Terrapon N."/>
            <person name="Li C."/>
            <person name="Robertson H.M."/>
            <person name="Ji L."/>
            <person name="Meng X."/>
            <person name="Booth W."/>
            <person name="Chen Z."/>
            <person name="Childers C.P."/>
            <person name="Glastad K.M."/>
            <person name="Gokhale K."/>
            <person name="Gowin J."/>
            <person name="Gronenberg W."/>
            <person name="Hermansen R.A."/>
            <person name="Hu H."/>
            <person name="Hunt B.G."/>
            <person name="Huylmans A.K."/>
            <person name="Khalil S.M."/>
            <person name="Mitchell R.D."/>
            <person name="Munoz-Torres M.C."/>
            <person name="Mustard J.A."/>
            <person name="Pan H."/>
            <person name="Reese J.T."/>
            <person name="Scharf M.E."/>
            <person name="Sun F."/>
            <person name="Vogel H."/>
            <person name="Xiao J."/>
            <person name="Yang W."/>
            <person name="Yang Z."/>
            <person name="Yang Z."/>
            <person name="Zhou J."/>
            <person name="Zhu J."/>
            <person name="Brent C.S."/>
            <person name="Elsik C.G."/>
            <person name="Goodisman M.A."/>
            <person name="Liberles D.A."/>
            <person name="Roe R.M."/>
            <person name="Vargo E.L."/>
            <person name="Vilcinskas A."/>
            <person name="Wang J."/>
            <person name="Bornberg-Bauer E."/>
            <person name="Korb J."/>
            <person name="Zhang G."/>
            <person name="Liebig J."/>
        </authorList>
    </citation>
    <scope>NUCLEOTIDE SEQUENCE [LARGE SCALE GENOMIC DNA]</scope>
    <source>
        <tissue evidence="1">Whole organism</tissue>
    </source>
</reference>
<evidence type="ECO:0000313" key="2">
    <source>
        <dbReference type="Proteomes" id="UP000027135"/>
    </source>
</evidence>